<evidence type="ECO:0000256" key="2">
    <source>
        <dbReference type="ARBA" id="ARBA00022771"/>
    </source>
</evidence>
<gene>
    <name evidence="6" type="ORF">Dbus_chr3Lg1004</name>
</gene>
<protein>
    <submittedName>
        <fullName evidence="6">CG3893</fullName>
    </submittedName>
</protein>
<dbReference type="GO" id="GO:0008270">
    <property type="term" value="F:zinc ion binding"/>
    <property type="evidence" value="ECO:0007669"/>
    <property type="project" value="UniProtKB-KW"/>
</dbReference>
<keyword evidence="7" id="KW-1185">Reference proteome</keyword>
<organism evidence="6 7">
    <name type="scientific">Drosophila busckii</name>
    <name type="common">Fruit fly</name>
    <dbReference type="NCBI Taxonomy" id="30019"/>
    <lineage>
        <taxon>Eukaryota</taxon>
        <taxon>Metazoa</taxon>
        <taxon>Ecdysozoa</taxon>
        <taxon>Arthropoda</taxon>
        <taxon>Hexapoda</taxon>
        <taxon>Insecta</taxon>
        <taxon>Pterygota</taxon>
        <taxon>Neoptera</taxon>
        <taxon>Endopterygota</taxon>
        <taxon>Diptera</taxon>
        <taxon>Brachycera</taxon>
        <taxon>Muscomorpha</taxon>
        <taxon>Ephydroidea</taxon>
        <taxon>Drosophilidae</taxon>
        <taxon>Drosophila</taxon>
    </lineage>
</organism>
<feature type="compositionally biased region" description="Low complexity" evidence="4">
    <location>
        <begin position="135"/>
        <end position="150"/>
    </location>
</feature>
<feature type="region of interest" description="Disordered" evidence="4">
    <location>
        <begin position="119"/>
        <end position="159"/>
    </location>
</feature>
<dbReference type="Proteomes" id="UP000494163">
    <property type="component" value="Chromosome 3L"/>
</dbReference>
<evidence type="ECO:0000313" key="6">
    <source>
        <dbReference type="EMBL" id="ALC43838.1"/>
    </source>
</evidence>
<feature type="domain" description="CHHC U11-48K-type" evidence="5">
    <location>
        <begin position="23"/>
        <end position="50"/>
    </location>
</feature>
<evidence type="ECO:0000256" key="1">
    <source>
        <dbReference type="ARBA" id="ARBA00022723"/>
    </source>
</evidence>
<dbReference type="InterPro" id="IPR022776">
    <property type="entry name" value="TRM13/UPF0224_CHHC_Znf_dom"/>
</dbReference>
<reference evidence="6 7" key="1">
    <citation type="submission" date="2015-08" db="EMBL/GenBank/DDBJ databases">
        <title>Ancestral chromatin configuration constrains chromatin evolution on differentiating sex chromosomes in Drosophila.</title>
        <authorList>
            <person name="Zhou Q."/>
            <person name="Bachtrog D."/>
        </authorList>
    </citation>
    <scope>NUCLEOTIDE SEQUENCE [LARGE SCALE GENOMIC DNA]</scope>
    <source>
        <tissue evidence="6">Whole larvae</tissue>
    </source>
</reference>
<evidence type="ECO:0000313" key="7">
    <source>
        <dbReference type="Proteomes" id="UP000494163"/>
    </source>
</evidence>
<evidence type="ECO:0000259" key="5">
    <source>
        <dbReference type="PROSITE" id="PS51800"/>
    </source>
</evidence>
<dbReference type="EMBL" id="CP012525">
    <property type="protein sequence ID" value="ALC43838.1"/>
    <property type="molecule type" value="Genomic_DNA"/>
</dbReference>
<dbReference type="Pfam" id="PF05253">
    <property type="entry name" value="zf-U11-48K"/>
    <property type="match status" value="1"/>
</dbReference>
<dbReference type="AlphaFoldDB" id="A0A0M4EIT6"/>
<keyword evidence="2" id="KW-0863">Zinc-finger</keyword>
<dbReference type="OMA" id="YNKEHKM"/>
<keyword evidence="1" id="KW-0479">Metal-binding</keyword>
<sequence>MLRKRLQQHIIKCKEHYKDEKELMVCPFNKAHLVTELEFHQHTKTCADRSIIEHYQLSAPAELDDQTKHDTIEADENWDDVDVPDYNPQAYASSANIVREPNGMFPSQRKAFVKEERKRLLGDQCDIEEERPTKSAKTPKSPSSTPRSAPYKIPHQTRK</sequence>
<name>A0A0M4EIT6_DROBS</name>
<dbReference type="PROSITE" id="PS51800">
    <property type="entry name" value="ZF_CHHC_U11_48K"/>
    <property type="match status" value="1"/>
</dbReference>
<proteinExistence type="predicted"/>
<accession>A0A0M4EIT6</accession>
<keyword evidence="3" id="KW-0862">Zinc</keyword>
<evidence type="ECO:0000256" key="3">
    <source>
        <dbReference type="ARBA" id="ARBA00022833"/>
    </source>
</evidence>
<dbReference type="OrthoDB" id="10069248at2759"/>
<evidence type="ECO:0000256" key="4">
    <source>
        <dbReference type="SAM" id="MobiDB-lite"/>
    </source>
</evidence>